<dbReference type="AlphaFoldDB" id="A0A315ZEH1"/>
<protein>
    <submittedName>
        <fullName evidence="1">Uncharacterized protein</fullName>
    </submittedName>
</protein>
<dbReference type="RefSeq" id="WP_109617579.1">
    <property type="nucleotide sequence ID" value="NZ_QGDO01000002.1"/>
</dbReference>
<keyword evidence="2" id="KW-1185">Reference proteome</keyword>
<sequence length="171" mass="20894">MKLFKLSLYLLLFSFACNEKINLDQQAYEEFLVNEGYTQIRFTSYEKIVEKYGSFESFKEFYNERQDFSKRNRSFSELLRKNATQNELIASDSLMYEMRIKPFGSYNIFKANYDLREKNHQKYMMFWENFENDNTVLLKELSPKIYDLIIEEWGSMQSYRAHLEENRKSRR</sequence>
<reference evidence="1 2" key="1">
    <citation type="submission" date="2018-03" db="EMBL/GenBank/DDBJ databases">
        <title>Genomic Encyclopedia of Archaeal and Bacterial Type Strains, Phase II (KMG-II): from individual species to whole genera.</title>
        <authorList>
            <person name="Goeker M."/>
        </authorList>
    </citation>
    <scope>NUCLEOTIDE SEQUENCE [LARGE SCALE GENOMIC DNA]</scope>
    <source>
        <strain evidence="1 2">DSM 28229</strain>
    </source>
</reference>
<organism evidence="1 2">
    <name type="scientific">Sediminitomix flava</name>
    <dbReference type="NCBI Taxonomy" id="379075"/>
    <lineage>
        <taxon>Bacteria</taxon>
        <taxon>Pseudomonadati</taxon>
        <taxon>Bacteroidota</taxon>
        <taxon>Cytophagia</taxon>
        <taxon>Cytophagales</taxon>
        <taxon>Flammeovirgaceae</taxon>
        <taxon>Sediminitomix</taxon>
    </lineage>
</organism>
<name>A0A315ZEH1_SEDFL</name>
<dbReference type="Proteomes" id="UP000245535">
    <property type="component" value="Unassembled WGS sequence"/>
</dbReference>
<evidence type="ECO:0000313" key="2">
    <source>
        <dbReference type="Proteomes" id="UP000245535"/>
    </source>
</evidence>
<dbReference type="PROSITE" id="PS51257">
    <property type="entry name" value="PROKAR_LIPOPROTEIN"/>
    <property type="match status" value="1"/>
</dbReference>
<comment type="caution">
    <text evidence="1">The sequence shown here is derived from an EMBL/GenBank/DDBJ whole genome shotgun (WGS) entry which is preliminary data.</text>
</comment>
<proteinExistence type="predicted"/>
<dbReference type="EMBL" id="QGDO01000002">
    <property type="protein sequence ID" value="PWJ43218.1"/>
    <property type="molecule type" value="Genomic_DNA"/>
</dbReference>
<gene>
    <name evidence="1" type="ORF">BC781_102767</name>
</gene>
<accession>A0A315ZEH1</accession>
<evidence type="ECO:0000313" key="1">
    <source>
        <dbReference type="EMBL" id="PWJ43218.1"/>
    </source>
</evidence>